<dbReference type="OrthoDB" id="2429267at2759"/>
<keyword evidence="2" id="KW-1185">Reference proteome</keyword>
<name>A0A9N9DRH9_9GLOM</name>
<accession>A0A9N9DRH9</accession>
<comment type="caution">
    <text evidence="1">The sequence shown here is derived from an EMBL/GenBank/DDBJ whole genome shotgun (WGS) entry which is preliminary data.</text>
</comment>
<protein>
    <submittedName>
        <fullName evidence="1">1214_t:CDS:1</fullName>
    </submittedName>
</protein>
<organism evidence="1 2">
    <name type="scientific">Diversispora eburnea</name>
    <dbReference type="NCBI Taxonomy" id="1213867"/>
    <lineage>
        <taxon>Eukaryota</taxon>
        <taxon>Fungi</taxon>
        <taxon>Fungi incertae sedis</taxon>
        <taxon>Mucoromycota</taxon>
        <taxon>Glomeromycotina</taxon>
        <taxon>Glomeromycetes</taxon>
        <taxon>Diversisporales</taxon>
        <taxon>Diversisporaceae</taxon>
        <taxon>Diversispora</taxon>
    </lineage>
</organism>
<gene>
    <name evidence="1" type="ORF">DEBURN_LOCUS11278</name>
</gene>
<evidence type="ECO:0000313" key="2">
    <source>
        <dbReference type="Proteomes" id="UP000789706"/>
    </source>
</evidence>
<feature type="non-terminal residue" evidence="1">
    <location>
        <position position="1"/>
    </location>
</feature>
<reference evidence="1" key="1">
    <citation type="submission" date="2021-06" db="EMBL/GenBank/DDBJ databases">
        <authorList>
            <person name="Kallberg Y."/>
            <person name="Tangrot J."/>
            <person name="Rosling A."/>
        </authorList>
    </citation>
    <scope>NUCLEOTIDE SEQUENCE</scope>
    <source>
        <strain evidence="1">AZ414A</strain>
    </source>
</reference>
<proteinExistence type="predicted"/>
<dbReference type="EMBL" id="CAJVPK010005487">
    <property type="protein sequence ID" value="CAG8644795.1"/>
    <property type="molecule type" value="Genomic_DNA"/>
</dbReference>
<sequence>MSVSMGIGYKYLIFSKQQKKNKVFTAIVRVCMKCDAPSFTPTDYNYIMQCQDIKPRYKILNDLTDKYKTSTKRIYQIWRGEETNRVLWDQPILRSYDDSNQNSNVSNSG</sequence>
<evidence type="ECO:0000313" key="1">
    <source>
        <dbReference type="EMBL" id="CAG8644795.1"/>
    </source>
</evidence>
<dbReference type="AlphaFoldDB" id="A0A9N9DRH9"/>
<dbReference type="Proteomes" id="UP000789706">
    <property type="component" value="Unassembled WGS sequence"/>
</dbReference>